<evidence type="ECO:0000313" key="1">
    <source>
        <dbReference type="EMBL" id="KHG03756.1"/>
    </source>
</evidence>
<keyword evidence="2" id="KW-1185">Reference proteome</keyword>
<protein>
    <submittedName>
        <fullName evidence="1">Uncharacterized protein</fullName>
    </submittedName>
</protein>
<reference evidence="2" key="1">
    <citation type="submission" date="2014-09" db="EMBL/GenBank/DDBJ databases">
        <authorList>
            <person name="Mudge J."/>
            <person name="Ramaraj T."/>
            <person name="Lindquist I.E."/>
            <person name="Bharti A.K."/>
            <person name="Sundararajan A."/>
            <person name="Cameron C.T."/>
            <person name="Woodward J.E."/>
            <person name="May G.D."/>
            <person name="Brubaker C."/>
            <person name="Broadhvest J."/>
            <person name="Wilkins T.A."/>
        </authorList>
    </citation>
    <scope>NUCLEOTIDE SEQUENCE</scope>
    <source>
        <strain evidence="2">cv. AKA8401</strain>
    </source>
</reference>
<dbReference type="EMBL" id="JRRC01383096">
    <property type="protein sequence ID" value="KHG03756.1"/>
    <property type="molecule type" value="Genomic_DNA"/>
</dbReference>
<organism evidence="1 2">
    <name type="scientific">Gossypium arboreum</name>
    <name type="common">Tree cotton</name>
    <name type="synonym">Gossypium nanking</name>
    <dbReference type="NCBI Taxonomy" id="29729"/>
    <lineage>
        <taxon>Eukaryota</taxon>
        <taxon>Viridiplantae</taxon>
        <taxon>Streptophyta</taxon>
        <taxon>Embryophyta</taxon>
        <taxon>Tracheophyta</taxon>
        <taxon>Spermatophyta</taxon>
        <taxon>Magnoliopsida</taxon>
        <taxon>eudicotyledons</taxon>
        <taxon>Gunneridae</taxon>
        <taxon>Pentapetalae</taxon>
        <taxon>rosids</taxon>
        <taxon>malvids</taxon>
        <taxon>Malvales</taxon>
        <taxon>Malvaceae</taxon>
        <taxon>Malvoideae</taxon>
        <taxon>Gossypium</taxon>
    </lineage>
</organism>
<sequence>MSLSQIGFYMKSNTIPMSQTWS</sequence>
<accession>A0A0B0MXV5</accession>
<proteinExistence type="predicted"/>
<dbReference type="AlphaFoldDB" id="A0A0B0MXV5"/>
<dbReference type="Proteomes" id="UP000032142">
    <property type="component" value="Unassembled WGS sequence"/>
</dbReference>
<evidence type="ECO:0000313" key="2">
    <source>
        <dbReference type="Proteomes" id="UP000032142"/>
    </source>
</evidence>
<name>A0A0B0MXV5_GOSAR</name>
<comment type="caution">
    <text evidence="1">The sequence shown here is derived from an EMBL/GenBank/DDBJ whole genome shotgun (WGS) entry which is preliminary data.</text>
</comment>
<gene>
    <name evidence="1" type="ORF">F383_26765</name>
</gene>